<gene>
    <name evidence="2" type="ORF">I206_05936</name>
    <name evidence="3" type="ORF">I206_107603</name>
</gene>
<dbReference type="KEGG" id="kpin:30174305"/>
<dbReference type="AlphaFoldDB" id="A0A1B9HXR5"/>
<accession>A0A1B9HXR5</accession>
<feature type="region of interest" description="Disordered" evidence="1">
    <location>
        <begin position="147"/>
        <end position="171"/>
    </location>
</feature>
<dbReference type="GeneID" id="30174305"/>
<evidence type="ECO:0000313" key="4">
    <source>
        <dbReference type="Proteomes" id="UP000094020"/>
    </source>
</evidence>
<reference evidence="3" key="4">
    <citation type="submission" date="2024-02" db="EMBL/GenBank/DDBJ databases">
        <title>Comparative genomics of Cryptococcus and Kwoniella reveals pathogenesis evolution and contrasting modes of karyotype evolution via chromosome fusion or intercentromeric recombination.</title>
        <authorList>
            <person name="Coelho M.A."/>
            <person name="David-Palma M."/>
            <person name="Shea T."/>
            <person name="Bowers K."/>
            <person name="McGinley-Smith S."/>
            <person name="Mohammad A.W."/>
            <person name="Gnirke A."/>
            <person name="Yurkov A.M."/>
            <person name="Nowrousian M."/>
            <person name="Sun S."/>
            <person name="Cuomo C.A."/>
            <person name="Heitman J."/>
        </authorList>
    </citation>
    <scope>NUCLEOTIDE SEQUENCE</scope>
    <source>
        <strain evidence="3">CBS 10737</strain>
    </source>
</reference>
<evidence type="ECO:0000313" key="2">
    <source>
        <dbReference type="EMBL" id="OCF48069.1"/>
    </source>
</evidence>
<reference evidence="3" key="2">
    <citation type="submission" date="2013-07" db="EMBL/GenBank/DDBJ databases">
        <authorList>
            <consortium name="The Broad Institute Genome Sequencing Platform"/>
            <person name="Cuomo C."/>
            <person name="Litvintseva A."/>
            <person name="Chen Y."/>
            <person name="Heitman J."/>
            <person name="Sun S."/>
            <person name="Springer D."/>
            <person name="Dromer F."/>
            <person name="Young S.K."/>
            <person name="Zeng Q."/>
            <person name="Gargeya S."/>
            <person name="Fitzgerald M."/>
            <person name="Abouelleil A."/>
            <person name="Alvarado L."/>
            <person name="Berlin A.M."/>
            <person name="Chapman S.B."/>
            <person name="Dewar J."/>
            <person name="Goldberg J."/>
            <person name="Griggs A."/>
            <person name="Gujja S."/>
            <person name="Hansen M."/>
            <person name="Howarth C."/>
            <person name="Imamovic A."/>
            <person name="Larimer J."/>
            <person name="McCowan C."/>
            <person name="Murphy C."/>
            <person name="Pearson M."/>
            <person name="Priest M."/>
            <person name="Roberts A."/>
            <person name="Saif S."/>
            <person name="Shea T."/>
            <person name="Sykes S."/>
            <person name="Wortman J."/>
            <person name="Nusbaum C."/>
            <person name="Birren B."/>
        </authorList>
    </citation>
    <scope>NUCLEOTIDE SEQUENCE</scope>
    <source>
        <strain evidence="3">CBS 10737</strain>
    </source>
</reference>
<dbReference type="EMBL" id="KI894014">
    <property type="protein sequence ID" value="OCF48069.1"/>
    <property type="molecule type" value="Genomic_DNA"/>
</dbReference>
<protein>
    <submittedName>
        <fullName evidence="2">Uncharacterized protein</fullName>
    </submittedName>
</protein>
<reference evidence="2" key="1">
    <citation type="submission" date="2013-07" db="EMBL/GenBank/DDBJ databases">
        <title>The Genome Sequence of Cryptococcus pinus CBS10737.</title>
        <authorList>
            <consortium name="The Broad Institute Genome Sequencing Platform"/>
            <person name="Cuomo C."/>
            <person name="Litvintseva A."/>
            <person name="Chen Y."/>
            <person name="Heitman J."/>
            <person name="Sun S."/>
            <person name="Springer D."/>
            <person name="Dromer F."/>
            <person name="Young S.K."/>
            <person name="Zeng Q."/>
            <person name="Gargeya S."/>
            <person name="Fitzgerald M."/>
            <person name="Abouelleil A."/>
            <person name="Alvarado L."/>
            <person name="Berlin A.M."/>
            <person name="Chapman S.B."/>
            <person name="Dewar J."/>
            <person name="Goldberg J."/>
            <person name="Griggs A."/>
            <person name="Gujja S."/>
            <person name="Hansen M."/>
            <person name="Howarth C."/>
            <person name="Imamovic A."/>
            <person name="Larimer J."/>
            <person name="McCowan C."/>
            <person name="Murphy C."/>
            <person name="Pearson M."/>
            <person name="Priest M."/>
            <person name="Roberts A."/>
            <person name="Saif S."/>
            <person name="Shea T."/>
            <person name="Sykes S."/>
            <person name="Wortman J."/>
            <person name="Nusbaum C."/>
            <person name="Birren B."/>
        </authorList>
    </citation>
    <scope>NUCLEOTIDE SEQUENCE [LARGE SCALE GENOMIC DNA]</scope>
    <source>
        <strain evidence="2">CBS 10737</strain>
    </source>
</reference>
<evidence type="ECO:0000313" key="3">
    <source>
        <dbReference type="EMBL" id="WWC73631.1"/>
    </source>
</evidence>
<name>A0A1B9HXR5_9TREE</name>
<feature type="compositionally biased region" description="Basic and acidic residues" evidence="1">
    <location>
        <begin position="12"/>
        <end position="21"/>
    </location>
</feature>
<sequence>MSEYNRFQHPTDSSKDPFDLSDMSKEEKAGYMRLLLTVMTKSWAKVKKEAEEHESGPSQQSYNNYYADLSAWSGASNELSKAGISGYPTGWMEWSQASREDPGYPTGWMELPQASSSWEDPVRSNKCSVLSVANKILQFSGRSRYISTTDKEEINEEDEFDPASKQGGGVS</sequence>
<feature type="region of interest" description="Disordered" evidence="1">
    <location>
        <begin position="1"/>
        <end position="21"/>
    </location>
</feature>
<organism evidence="2">
    <name type="scientific">Kwoniella pini CBS 10737</name>
    <dbReference type="NCBI Taxonomy" id="1296096"/>
    <lineage>
        <taxon>Eukaryota</taxon>
        <taxon>Fungi</taxon>
        <taxon>Dikarya</taxon>
        <taxon>Basidiomycota</taxon>
        <taxon>Agaricomycotina</taxon>
        <taxon>Tremellomycetes</taxon>
        <taxon>Tremellales</taxon>
        <taxon>Cryptococcaceae</taxon>
        <taxon>Kwoniella</taxon>
    </lineage>
</organism>
<reference evidence="2" key="3">
    <citation type="submission" date="2016-07" db="EMBL/GenBank/DDBJ databases">
        <title>Evolution of pathogenesis and genome organization in the Tremellales.</title>
        <authorList>
            <person name="Cuomo C."/>
            <person name="Litvintseva A."/>
            <person name="Heitman J."/>
            <person name="Chen Y."/>
            <person name="Sun S."/>
            <person name="Springer D."/>
            <person name="Dromer F."/>
            <person name="Young S."/>
            <person name="Zeng Q."/>
            <person name="Chapman S."/>
            <person name="Gujja S."/>
            <person name="Saif S."/>
            <person name="Birren B."/>
        </authorList>
    </citation>
    <scope>NUCLEOTIDE SEQUENCE</scope>
    <source>
        <strain evidence="2">CBS 10737</strain>
    </source>
</reference>
<dbReference type="EMBL" id="CP144529">
    <property type="protein sequence ID" value="WWC73631.1"/>
    <property type="molecule type" value="Genomic_DNA"/>
</dbReference>
<proteinExistence type="predicted"/>
<dbReference type="Proteomes" id="UP000094020">
    <property type="component" value="Chromosome 11"/>
</dbReference>
<dbReference type="RefSeq" id="XP_019009288.1">
    <property type="nucleotide sequence ID" value="XM_019157648.1"/>
</dbReference>
<keyword evidence="4" id="KW-1185">Reference proteome</keyword>
<evidence type="ECO:0000256" key="1">
    <source>
        <dbReference type="SAM" id="MobiDB-lite"/>
    </source>
</evidence>